<name>A0A0P7BC69_9HYPO</name>
<evidence type="ECO:0000313" key="2">
    <source>
        <dbReference type="Proteomes" id="UP000050424"/>
    </source>
</evidence>
<keyword evidence="2" id="KW-1185">Reference proteome</keyword>
<sequence length="167" mass="18155">MYLRPRLSWQGSTDRVGTMGDHGWDGMGWDASWIADGSSVPPDMGMDMGDAMGWMDGVRGPGMAWHGMDHGRLDMGCGIEFLLASSDTKRRSHARSLTHPSSHAHTTHHTPHTLILSTLSNTLTLTLTLFLSRPLSLPLPLPSPPLPHRLHAAMPHSVPIFVSPASP</sequence>
<accession>A0A0P7BC69</accession>
<dbReference type="EMBL" id="LKCW01000180">
    <property type="protein sequence ID" value="KPM37023.1"/>
    <property type="molecule type" value="Genomic_DNA"/>
</dbReference>
<dbReference type="AlphaFoldDB" id="A0A0P7BC69"/>
<protein>
    <submittedName>
        <fullName evidence="1">Uncharacterized protein</fullName>
    </submittedName>
</protein>
<proteinExistence type="predicted"/>
<evidence type="ECO:0000313" key="1">
    <source>
        <dbReference type="EMBL" id="KPM37023.1"/>
    </source>
</evidence>
<dbReference type="Proteomes" id="UP000050424">
    <property type="component" value="Unassembled WGS sequence"/>
</dbReference>
<organism evidence="1 2">
    <name type="scientific">Neonectria ditissima</name>
    <dbReference type="NCBI Taxonomy" id="78410"/>
    <lineage>
        <taxon>Eukaryota</taxon>
        <taxon>Fungi</taxon>
        <taxon>Dikarya</taxon>
        <taxon>Ascomycota</taxon>
        <taxon>Pezizomycotina</taxon>
        <taxon>Sordariomycetes</taxon>
        <taxon>Hypocreomycetidae</taxon>
        <taxon>Hypocreales</taxon>
        <taxon>Nectriaceae</taxon>
        <taxon>Neonectria</taxon>
    </lineage>
</organism>
<reference evidence="1 2" key="1">
    <citation type="submission" date="2015-09" db="EMBL/GenBank/DDBJ databases">
        <title>Draft genome of a European isolate of the apple canker pathogen Neonectria ditissima.</title>
        <authorList>
            <person name="Gomez-Cortecero A."/>
            <person name="Harrison R.J."/>
            <person name="Armitage A.D."/>
        </authorList>
    </citation>
    <scope>NUCLEOTIDE SEQUENCE [LARGE SCALE GENOMIC DNA]</scope>
    <source>
        <strain evidence="1 2">R09/05</strain>
    </source>
</reference>
<comment type="caution">
    <text evidence="1">The sequence shown here is derived from an EMBL/GenBank/DDBJ whole genome shotgun (WGS) entry which is preliminary data.</text>
</comment>
<gene>
    <name evidence="1" type="ORF">AK830_g9546</name>
</gene>